<organism evidence="1 2">
    <name type="scientific">Francisella philomiragia</name>
    <dbReference type="NCBI Taxonomy" id="28110"/>
    <lineage>
        <taxon>Bacteria</taxon>
        <taxon>Pseudomonadati</taxon>
        <taxon>Pseudomonadota</taxon>
        <taxon>Gammaproteobacteria</taxon>
        <taxon>Thiotrichales</taxon>
        <taxon>Francisellaceae</taxon>
        <taxon>Francisella</taxon>
    </lineage>
</organism>
<dbReference type="OrthoDB" id="5604304at2"/>
<dbReference type="Proteomes" id="UP000031830">
    <property type="component" value="Chromosome"/>
</dbReference>
<sequence length="211" mass="24019">MKKLIFTSIAIMTLASTGYSSVLKGSDYISTDVGTTYNFERVDADDKDNFLVQTTIKNCNDDKTSCQYFSEIKDPSGKEVSQSKYVYSYITKNNGDVYIQYPNSDKETLLLPANIEFNKIRKEDITIGSSKFSNTYEFKKEIPKLSINGKDYENCIELEANSTVKYNGQIEKTQSLETYCKKTGLVKDTLKETFNSEKPIVYKNILMSITK</sequence>
<dbReference type="AlphaFoldDB" id="A0A0B6CXH9"/>
<reference evidence="1 2" key="1">
    <citation type="journal article" date="2015" name="Genome Announc.">
        <title>Genome sequencing of 18 francisella strains to aid in assay development and testing.</title>
        <authorList>
            <person name="Johnson S.L."/>
            <person name="Daligault H.E."/>
            <person name="Davenport K.W."/>
            <person name="Coyne S.R."/>
            <person name="Frey K.G."/>
            <person name="Koroleva G.I."/>
            <person name="Broomall S.M."/>
            <person name="Bishop-Lilly K.A."/>
            <person name="Bruce D.C."/>
            <person name="Chertkov O."/>
            <person name="Freitas T."/>
            <person name="Jaissle J."/>
            <person name="Ladner J.T."/>
            <person name="Rosenzweig C.N."/>
            <person name="Gibbons H.S."/>
            <person name="Palacios G.F."/>
            <person name="Redden C.L."/>
            <person name="Xu Y."/>
            <person name="Minogue T.D."/>
            <person name="Chain P.S."/>
        </authorList>
    </citation>
    <scope>NUCLEOTIDE SEQUENCE [LARGE SCALE GENOMIC DNA]</scope>
    <source>
        <strain evidence="1 2">GA01-2794</strain>
    </source>
</reference>
<evidence type="ECO:0000313" key="1">
    <source>
        <dbReference type="EMBL" id="AJI53550.1"/>
    </source>
</evidence>
<evidence type="ECO:0000313" key="2">
    <source>
        <dbReference type="Proteomes" id="UP000031830"/>
    </source>
</evidence>
<protein>
    <submittedName>
        <fullName evidence="1">Uncharacterized protein</fullName>
    </submittedName>
</protein>
<dbReference type="EMBL" id="CP009440">
    <property type="protein sequence ID" value="AJI53550.1"/>
    <property type="molecule type" value="Genomic_DNA"/>
</dbReference>
<gene>
    <name evidence="1" type="ORF">LA55_1988</name>
</gene>
<dbReference type="RefSeq" id="WP_044526989.1">
    <property type="nucleotide sequence ID" value="NZ_CP009440.1"/>
</dbReference>
<dbReference type="KEGG" id="fpz:LA55_1988"/>
<accession>A0A0B6CXH9</accession>
<name>A0A0B6CXH9_9GAMM</name>
<proteinExistence type="predicted"/>
<dbReference type="STRING" id="28110.KU46_418"/>